<feature type="compositionally biased region" description="Basic and acidic residues" evidence="1">
    <location>
        <begin position="103"/>
        <end position="124"/>
    </location>
</feature>
<reference evidence="2" key="1">
    <citation type="submission" date="2019-08" db="EMBL/GenBank/DDBJ databases">
        <authorList>
            <person name="Kucharzyk K."/>
            <person name="Murdoch R.W."/>
            <person name="Higgins S."/>
            <person name="Loffler F."/>
        </authorList>
    </citation>
    <scope>NUCLEOTIDE SEQUENCE</scope>
</reference>
<proteinExistence type="predicted"/>
<dbReference type="EMBL" id="VSSQ01123516">
    <property type="protein sequence ID" value="MPN54863.1"/>
    <property type="molecule type" value="Genomic_DNA"/>
</dbReference>
<name>A0A645J5W7_9ZZZZ</name>
<protein>
    <submittedName>
        <fullName evidence="2">Uncharacterized protein</fullName>
    </submittedName>
</protein>
<accession>A0A645J5W7</accession>
<comment type="caution">
    <text evidence="2">The sequence shown here is derived from an EMBL/GenBank/DDBJ whole genome shotgun (WGS) entry which is preliminary data.</text>
</comment>
<evidence type="ECO:0000256" key="1">
    <source>
        <dbReference type="SAM" id="MobiDB-lite"/>
    </source>
</evidence>
<gene>
    <name evidence="2" type="ORF">SDC9_202541</name>
</gene>
<dbReference type="AlphaFoldDB" id="A0A645J5W7"/>
<sequence>MRVELEFGGDQDPKSDYVKQEHGAQQLVGSGRSAFKFFPNENPPECADHGRALAQAIGKRCTSLGAGNDAEGHAKVPDDPSQNADSVKLQIAFGEVVGKGNRRPREGFYHHDAVPDEVGHQQPG</sequence>
<feature type="region of interest" description="Disordered" evidence="1">
    <location>
        <begin position="100"/>
        <end position="124"/>
    </location>
</feature>
<organism evidence="2">
    <name type="scientific">bioreactor metagenome</name>
    <dbReference type="NCBI Taxonomy" id="1076179"/>
    <lineage>
        <taxon>unclassified sequences</taxon>
        <taxon>metagenomes</taxon>
        <taxon>ecological metagenomes</taxon>
    </lineage>
</organism>
<evidence type="ECO:0000313" key="2">
    <source>
        <dbReference type="EMBL" id="MPN54863.1"/>
    </source>
</evidence>